<keyword evidence="6" id="KW-0464">Manganese</keyword>
<dbReference type="Gene3D" id="3.40.718.10">
    <property type="entry name" value="Isopropylmalate Dehydrogenase"/>
    <property type="match status" value="1"/>
</dbReference>
<evidence type="ECO:0000259" key="7">
    <source>
        <dbReference type="SMART" id="SM01329"/>
    </source>
</evidence>
<sequence>MQNVQPADRPLRVGVIAGDGIGPELTRAAASVMETALRLHGTGIEFVHEDAGADTFRRTGRALTPGALDRIRGYDALLKGPVGDPAVRHPDGTEAGLLGGLLREGLDTYANVRPIRLLPGIRGATRHEAGEIDHVIVRENTEGLYMSRGRGVRNARAASDQLMMTREGVERVAHAAFALARRRGGAPADGVSRVTCVDKSNVLRSFGFFRDIFDEVAEAYPDVEADHMYADAAGYALVAEPSRFDVLVMENLLGDVLSDVGAGTVGGLGMCPSGNIGDTSAYFEPIHGSAPGIAGSDRANPSSQILAGALLLDHAGHTDAARSVEDAVARVLADGTVTITSSGSPDLGTRATAEAVVGALAAPEEGTGPA</sequence>
<feature type="domain" description="Isopropylmalate dehydrogenase-like" evidence="7">
    <location>
        <begin position="12"/>
        <end position="356"/>
    </location>
</feature>
<proteinExistence type="predicted"/>
<evidence type="ECO:0000256" key="1">
    <source>
        <dbReference type="ARBA" id="ARBA00001936"/>
    </source>
</evidence>
<accession>A0ABR9PBT9</accession>
<protein>
    <submittedName>
        <fullName evidence="8">Isocitrate/isopropylmalate dehydrogenase family protein</fullName>
    </submittedName>
</protein>
<dbReference type="InterPro" id="IPR024084">
    <property type="entry name" value="IsoPropMal-DH-like_dom"/>
</dbReference>
<comment type="cofactor">
    <cofactor evidence="1">
        <name>Mn(2+)</name>
        <dbReference type="ChEBI" id="CHEBI:29035"/>
    </cofactor>
</comment>
<evidence type="ECO:0000256" key="3">
    <source>
        <dbReference type="ARBA" id="ARBA00022723"/>
    </source>
</evidence>
<dbReference type="SMART" id="SM01329">
    <property type="entry name" value="Iso_dh"/>
    <property type="match status" value="1"/>
</dbReference>
<keyword evidence="9" id="KW-1185">Reference proteome</keyword>
<dbReference type="RefSeq" id="WP_193123770.1">
    <property type="nucleotide sequence ID" value="NZ_JADBGI010000021.1"/>
</dbReference>
<comment type="cofactor">
    <cofactor evidence="2">
        <name>Mg(2+)</name>
        <dbReference type="ChEBI" id="CHEBI:18420"/>
    </cofactor>
</comment>
<dbReference type="EMBL" id="JADBGI010000021">
    <property type="protein sequence ID" value="MBE3001175.1"/>
    <property type="molecule type" value="Genomic_DNA"/>
</dbReference>
<keyword evidence="4" id="KW-0560">Oxidoreductase</keyword>
<organism evidence="8 9">
    <name type="scientific">Nocardiopsis coralli</name>
    <dbReference type="NCBI Taxonomy" id="2772213"/>
    <lineage>
        <taxon>Bacteria</taxon>
        <taxon>Bacillati</taxon>
        <taxon>Actinomycetota</taxon>
        <taxon>Actinomycetes</taxon>
        <taxon>Streptosporangiales</taxon>
        <taxon>Nocardiopsidaceae</taxon>
        <taxon>Nocardiopsis</taxon>
    </lineage>
</organism>
<dbReference type="InterPro" id="IPR050501">
    <property type="entry name" value="ICDH/IPMDH"/>
</dbReference>
<name>A0ABR9PBT9_9ACTN</name>
<evidence type="ECO:0000256" key="2">
    <source>
        <dbReference type="ARBA" id="ARBA00001946"/>
    </source>
</evidence>
<gene>
    <name evidence="8" type="ORF">IDM40_21120</name>
</gene>
<keyword evidence="5" id="KW-0520">NAD</keyword>
<dbReference type="SUPFAM" id="SSF53659">
    <property type="entry name" value="Isocitrate/Isopropylmalate dehydrogenase-like"/>
    <property type="match status" value="1"/>
</dbReference>
<reference evidence="8 9" key="1">
    <citation type="submission" date="2020-09" db="EMBL/GenBank/DDBJ databases">
        <title>Diversity and distribution of actinomycetes associated with coral in the coast of Hainan.</title>
        <authorList>
            <person name="Li F."/>
        </authorList>
    </citation>
    <scope>NUCLEOTIDE SEQUENCE [LARGE SCALE GENOMIC DNA]</scope>
    <source>
        <strain evidence="8 9">HNM0947</strain>
    </source>
</reference>
<dbReference type="Pfam" id="PF00180">
    <property type="entry name" value="Iso_dh"/>
    <property type="match status" value="1"/>
</dbReference>
<dbReference type="PANTHER" id="PTHR43275">
    <property type="entry name" value="D-MALATE DEHYDROGENASE [DECARBOXYLATING]"/>
    <property type="match status" value="1"/>
</dbReference>
<evidence type="ECO:0000313" key="8">
    <source>
        <dbReference type="EMBL" id="MBE3001175.1"/>
    </source>
</evidence>
<dbReference type="Proteomes" id="UP000806528">
    <property type="component" value="Unassembled WGS sequence"/>
</dbReference>
<dbReference type="PANTHER" id="PTHR43275:SF1">
    <property type="entry name" value="D-MALATE DEHYDROGENASE [DECARBOXYLATING]"/>
    <property type="match status" value="1"/>
</dbReference>
<evidence type="ECO:0000313" key="9">
    <source>
        <dbReference type="Proteomes" id="UP000806528"/>
    </source>
</evidence>
<evidence type="ECO:0000256" key="5">
    <source>
        <dbReference type="ARBA" id="ARBA00023027"/>
    </source>
</evidence>
<keyword evidence="3" id="KW-0479">Metal-binding</keyword>
<evidence type="ECO:0000256" key="4">
    <source>
        <dbReference type="ARBA" id="ARBA00023002"/>
    </source>
</evidence>
<evidence type="ECO:0000256" key="6">
    <source>
        <dbReference type="ARBA" id="ARBA00023211"/>
    </source>
</evidence>
<comment type="caution">
    <text evidence="8">The sequence shown here is derived from an EMBL/GenBank/DDBJ whole genome shotgun (WGS) entry which is preliminary data.</text>
</comment>